<sequence>MLPAPYEHLHCRGRTTTDAIVAISPHVEDLRWSRRPFVAHVDVCRQSFRRGAFSSSIFLPRSALAEVVFLLPHKCASSSSSRRGEIFCVVGVFVVVAPNQNGSHFSRRIGGTSYGGRRSTSRSRTAKLACRRVHETCPREGAPVGRGKKRDDVPDDNQGQGRGRRHVPQAKRARLDDASPNLPPRPAQGWAAAAEGDYDDDLTTEKEHAEATPSAAREGARQRSSDQSASKRLMTPPREAQQPRAHDTRTEKAAFVDVGGDDDEPLHECRLRILTQGTPAPAATARVAVDKRRNTGGLPATPSQPRQRNPGDDGGSVQRGGGGEVVAEPRAVGGKAAGGAGAGALGTVAPVPAARENAVVVATAREEARGENITDQDGGNPGSSRAHRGVMMKDLIDSVMLWVDDKAFWTTGEGRRLYNNVHEMKE</sequence>
<evidence type="ECO:0000256" key="1">
    <source>
        <dbReference type="SAM" id="MobiDB-lite"/>
    </source>
</evidence>
<feature type="compositionally biased region" description="Low complexity" evidence="1">
    <location>
        <begin position="278"/>
        <end position="287"/>
    </location>
</feature>
<dbReference type="AlphaFoldDB" id="A0A388MAE3"/>
<feature type="compositionally biased region" description="Gly residues" evidence="1">
    <location>
        <begin position="312"/>
        <end position="324"/>
    </location>
</feature>
<accession>A0A388MAE3</accession>
<feature type="region of interest" description="Disordered" evidence="1">
    <location>
        <begin position="105"/>
        <end position="251"/>
    </location>
</feature>
<dbReference type="Gramene" id="GBG91485">
    <property type="protein sequence ID" value="GBG91485"/>
    <property type="gene ID" value="CBR_g52440"/>
</dbReference>
<organism evidence="2 3">
    <name type="scientific">Chara braunii</name>
    <name type="common">Braun's stonewort</name>
    <dbReference type="NCBI Taxonomy" id="69332"/>
    <lineage>
        <taxon>Eukaryota</taxon>
        <taxon>Viridiplantae</taxon>
        <taxon>Streptophyta</taxon>
        <taxon>Charophyceae</taxon>
        <taxon>Charales</taxon>
        <taxon>Characeae</taxon>
        <taxon>Chara</taxon>
    </lineage>
</organism>
<gene>
    <name evidence="2" type="ORF">CBR_g52440</name>
</gene>
<protein>
    <submittedName>
        <fullName evidence="2">Uncharacterized protein</fullName>
    </submittedName>
</protein>
<feature type="compositionally biased region" description="Low complexity" evidence="1">
    <location>
        <begin position="108"/>
        <end position="118"/>
    </location>
</feature>
<proteinExistence type="predicted"/>
<reference evidence="2 3" key="1">
    <citation type="journal article" date="2018" name="Cell">
        <title>The Chara Genome: Secondary Complexity and Implications for Plant Terrestrialization.</title>
        <authorList>
            <person name="Nishiyama T."/>
            <person name="Sakayama H."/>
            <person name="Vries J.D."/>
            <person name="Buschmann H."/>
            <person name="Saint-Marcoux D."/>
            <person name="Ullrich K.K."/>
            <person name="Haas F.B."/>
            <person name="Vanderstraeten L."/>
            <person name="Becker D."/>
            <person name="Lang D."/>
            <person name="Vosolsobe S."/>
            <person name="Rombauts S."/>
            <person name="Wilhelmsson P.K.I."/>
            <person name="Janitza P."/>
            <person name="Kern R."/>
            <person name="Heyl A."/>
            <person name="Rumpler F."/>
            <person name="Villalobos L.I.A.C."/>
            <person name="Clay J.M."/>
            <person name="Skokan R."/>
            <person name="Toyoda A."/>
            <person name="Suzuki Y."/>
            <person name="Kagoshima H."/>
            <person name="Schijlen E."/>
            <person name="Tajeshwar N."/>
            <person name="Catarino B."/>
            <person name="Hetherington A.J."/>
            <person name="Saltykova A."/>
            <person name="Bonnot C."/>
            <person name="Breuninger H."/>
            <person name="Symeonidi A."/>
            <person name="Radhakrishnan G.V."/>
            <person name="Van Nieuwerburgh F."/>
            <person name="Deforce D."/>
            <person name="Chang C."/>
            <person name="Karol K.G."/>
            <person name="Hedrich R."/>
            <person name="Ulvskov P."/>
            <person name="Glockner G."/>
            <person name="Delwiche C.F."/>
            <person name="Petrasek J."/>
            <person name="Van de Peer Y."/>
            <person name="Friml J."/>
            <person name="Beilby M."/>
            <person name="Dolan L."/>
            <person name="Kohara Y."/>
            <person name="Sugano S."/>
            <person name="Fujiyama A."/>
            <person name="Delaux P.-M."/>
            <person name="Quint M."/>
            <person name="TheiBen G."/>
            <person name="Hagemann M."/>
            <person name="Harholt J."/>
            <person name="Dunand C."/>
            <person name="Zachgo S."/>
            <person name="Langdale J."/>
            <person name="Maumus F."/>
            <person name="Straeten D.V.D."/>
            <person name="Gould S.B."/>
            <person name="Rensing S.A."/>
        </authorList>
    </citation>
    <scope>NUCLEOTIDE SEQUENCE [LARGE SCALE GENOMIC DNA]</scope>
    <source>
        <strain evidence="2 3">S276</strain>
    </source>
</reference>
<dbReference type="Proteomes" id="UP000265515">
    <property type="component" value="Unassembled WGS sequence"/>
</dbReference>
<name>A0A388MAE3_CHABU</name>
<dbReference type="EMBL" id="BFEA01000911">
    <property type="protein sequence ID" value="GBG91485.1"/>
    <property type="molecule type" value="Genomic_DNA"/>
</dbReference>
<feature type="compositionally biased region" description="Basic residues" evidence="1">
    <location>
        <begin position="162"/>
        <end position="172"/>
    </location>
</feature>
<evidence type="ECO:0000313" key="2">
    <source>
        <dbReference type="EMBL" id="GBG91485.1"/>
    </source>
</evidence>
<feature type="compositionally biased region" description="Basic residues" evidence="1">
    <location>
        <begin position="119"/>
        <end position="131"/>
    </location>
</feature>
<comment type="caution">
    <text evidence="2">The sequence shown here is derived from an EMBL/GenBank/DDBJ whole genome shotgun (WGS) entry which is preliminary data.</text>
</comment>
<feature type="region of interest" description="Disordered" evidence="1">
    <location>
        <begin position="274"/>
        <end position="324"/>
    </location>
</feature>
<evidence type="ECO:0000313" key="3">
    <source>
        <dbReference type="Proteomes" id="UP000265515"/>
    </source>
</evidence>
<keyword evidence="3" id="KW-1185">Reference proteome</keyword>